<evidence type="ECO:0000256" key="6">
    <source>
        <dbReference type="SAM" id="MobiDB-lite"/>
    </source>
</evidence>
<dbReference type="PANTHER" id="PTHR21706:SF15">
    <property type="entry name" value="TRANSMEMBRANE PROTEIN 65"/>
    <property type="match status" value="1"/>
</dbReference>
<keyword evidence="4" id="KW-0472">Membrane</keyword>
<evidence type="ECO:0000256" key="1">
    <source>
        <dbReference type="ARBA" id="ARBA00004141"/>
    </source>
</evidence>
<evidence type="ECO:0000259" key="7">
    <source>
        <dbReference type="SMART" id="SM00065"/>
    </source>
</evidence>
<evidence type="ECO:0000256" key="4">
    <source>
        <dbReference type="ARBA" id="ARBA00023136"/>
    </source>
</evidence>
<dbReference type="SUPFAM" id="SSF55781">
    <property type="entry name" value="GAF domain-like"/>
    <property type="match status" value="1"/>
</dbReference>
<dbReference type="GO" id="GO:0005739">
    <property type="term" value="C:mitochondrion"/>
    <property type="evidence" value="ECO:0007669"/>
    <property type="project" value="TreeGrafter"/>
</dbReference>
<evidence type="ECO:0000256" key="2">
    <source>
        <dbReference type="ARBA" id="ARBA00022692"/>
    </source>
</evidence>
<protein>
    <recommendedName>
        <fullName evidence="7">GAF domain-containing protein</fullName>
    </recommendedName>
</protein>
<feature type="region of interest" description="Disordered" evidence="6">
    <location>
        <begin position="1"/>
        <end position="48"/>
    </location>
</feature>
<keyword evidence="3" id="KW-1133">Transmembrane helix</keyword>
<gene>
    <name evidence="8" type="ORF">MANT1106_LOCUS6812</name>
</gene>
<feature type="region of interest" description="Disordered" evidence="6">
    <location>
        <begin position="309"/>
        <end position="333"/>
    </location>
</feature>
<dbReference type="InterPro" id="IPR029016">
    <property type="entry name" value="GAF-like_dom_sf"/>
</dbReference>
<comment type="subcellular location">
    <subcellularLocation>
        <location evidence="1">Membrane</location>
        <topology evidence="1">Multi-pass membrane protein</topology>
    </subcellularLocation>
</comment>
<dbReference type="AlphaFoldDB" id="A0A7S0X5Y5"/>
<dbReference type="SMART" id="SM00065">
    <property type="entry name" value="GAF"/>
    <property type="match status" value="1"/>
</dbReference>
<dbReference type="GO" id="GO:0016020">
    <property type="term" value="C:membrane"/>
    <property type="evidence" value="ECO:0007669"/>
    <property type="project" value="UniProtKB-SubCell"/>
</dbReference>
<dbReference type="Gene3D" id="3.30.450.40">
    <property type="match status" value="1"/>
</dbReference>
<feature type="compositionally biased region" description="Basic and acidic residues" evidence="6">
    <location>
        <begin position="322"/>
        <end position="333"/>
    </location>
</feature>
<accession>A0A7S0X5Y5</accession>
<feature type="compositionally biased region" description="Low complexity" evidence="6">
    <location>
        <begin position="309"/>
        <end position="321"/>
    </location>
</feature>
<evidence type="ECO:0000256" key="3">
    <source>
        <dbReference type="ARBA" id="ARBA00022989"/>
    </source>
</evidence>
<proteinExistence type="predicted"/>
<organism evidence="8">
    <name type="scientific">Mantoniella antarctica</name>
    <dbReference type="NCBI Taxonomy" id="81844"/>
    <lineage>
        <taxon>Eukaryota</taxon>
        <taxon>Viridiplantae</taxon>
        <taxon>Chlorophyta</taxon>
        <taxon>Mamiellophyceae</taxon>
        <taxon>Mamiellales</taxon>
        <taxon>Mamiellaceae</taxon>
        <taxon>Mantoniella</taxon>
    </lineage>
</organism>
<sequence>MPGSTSVMRRGRSTATAATHSGVAANAGPSSAAGREAARGAGGGQEGAPSAHDLQKIFAFNMVPFIAFGFVDNTVLIYAGDAIDNSVGVAFGLSSLAAAAMGQIFSDTSGVLFGSTIEDVVLRMGFTMPQLSPTQQLMRVTRAASTLGKVVGVITGCSLGLCNLYFIDTLAAEKAKEEKEFTAIFRAIMTKAHEVAECAAASLWIVDYETQELWTRAMSGNQRSETIRRPFGVGIVGTVAKHGELSNVIDAYSQPGFDCSVDRNGVTGFRTESILTCPVKDENGKVIAVVQLVNKKASEVEAGEAGVVKGGSQSSGASIEGKAGEGGKGEIRRRAGFDGSDEKLIHMICHHVAVSLAQIDHKIL</sequence>
<reference evidence="8" key="1">
    <citation type="submission" date="2021-01" db="EMBL/GenBank/DDBJ databases">
        <authorList>
            <person name="Corre E."/>
            <person name="Pelletier E."/>
            <person name="Niang G."/>
            <person name="Scheremetjew M."/>
            <person name="Finn R."/>
            <person name="Kale V."/>
            <person name="Holt S."/>
            <person name="Cochrane G."/>
            <person name="Meng A."/>
            <person name="Brown T."/>
            <person name="Cohen L."/>
        </authorList>
    </citation>
    <scope>NUCLEOTIDE SEQUENCE</scope>
    <source>
        <strain evidence="8">SL-175</strain>
    </source>
</reference>
<feature type="domain" description="GAF" evidence="7">
    <location>
        <begin position="180"/>
        <end position="364"/>
    </location>
</feature>
<evidence type="ECO:0000313" key="8">
    <source>
        <dbReference type="EMBL" id="CAD8704130.1"/>
    </source>
</evidence>
<dbReference type="Pfam" id="PF10507">
    <property type="entry name" value="TMEM65"/>
    <property type="match status" value="1"/>
</dbReference>
<dbReference type="PANTHER" id="PTHR21706">
    <property type="entry name" value="TRANSMEMBRANE PROTEIN 65"/>
    <property type="match status" value="1"/>
</dbReference>
<name>A0A7S0X5Y5_9CHLO</name>
<dbReference type="Pfam" id="PF01590">
    <property type="entry name" value="GAF"/>
    <property type="match status" value="1"/>
</dbReference>
<keyword evidence="5" id="KW-0675">Receptor</keyword>
<dbReference type="EMBL" id="HBFC01011634">
    <property type="protein sequence ID" value="CAD8704130.1"/>
    <property type="molecule type" value="Transcribed_RNA"/>
</dbReference>
<feature type="compositionally biased region" description="Polar residues" evidence="6">
    <location>
        <begin position="1"/>
        <end position="19"/>
    </location>
</feature>
<dbReference type="InterPro" id="IPR003018">
    <property type="entry name" value="GAF"/>
</dbReference>
<evidence type="ECO:0000256" key="5">
    <source>
        <dbReference type="ARBA" id="ARBA00023170"/>
    </source>
</evidence>
<dbReference type="InterPro" id="IPR019537">
    <property type="entry name" value="TMEM65"/>
</dbReference>
<keyword evidence="2" id="KW-0812">Transmembrane</keyword>